<gene>
    <name evidence="2" type="ORF">ACFO7U_02220</name>
</gene>
<keyword evidence="3" id="KW-1185">Reference proteome</keyword>
<evidence type="ECO:0000313" key="2">
    <source>
        <dbReference type="EMBL" id="MFC4753596.1"/>
    </source>
</evidence>
<proteinExistence type="predicted"/>
<comment type="caution">
    <text evidence="2">The sequence shown here is derived from an EMBL/GenBank/DDBJ whole genome shotgun (WGS) entry which is preliminary data.</text>
</comment>
<evidence type="ECO:0000313" key="3">
    <source>
        <dbReference type="Proteomes" id="UP001595836"/>
    </source>
</evidence>
<protein>
    <recommendedName>
        <fullName evidence="4">Tat pathway signal protein</fullName>
    </recommendedName>
</protein>
<evidence type="ECO:0008006" key="4">
    <source>
        <dbReference type="Google" id="ProtNLM"/>
    </source>
</evidence>
<sequence>MAGGAGVWVAKFVVVSMVATVGAAPAAAGDPPVPYSAPAAAPLDVVEDNPHGERGGGFASSLPTDSATLRPMLDRARASGVDPARYATLARQYWLAVGAEKAGIDLQHWVPERGLAANLDNVDKVYVNYLRLANSRDDYFWTGMAGFAGMSFAAGFWDLEEVGQLLTVPAVHQLGTAVGGALHDLPWELAREMPEDVRLLATVGPTLTRADIDWYLHRLLVMQRHIFMDMIPAHEAYAAEGLSAVEELAAGGAYDEYGVDAWRMVDAGGPANLAEALVRMASREQNQIIADQWDATAAGRDAVMGRDDVGRVLTYITTVGGSPDIPGARSLGQFRPLTVQAEVDGRPMTVHTPLPAFNWADRGPRWEYIEQDLVPRYRELVQDRPAEAEQVLGVVFRERAEQNRILRRLPEFLTEMTSGWAVVAE</sequence>
<evidence type="ECO:0000256" key="1">
    <source>
        <dbReference type="SAM" id="SignalP"/>
    </source>
</evidence>
<feature type="signal peptide" evidence="1">
    <location>
        <begin position="1"/>
        <end position="28"/>
    </location>
</feature>
<feature type="chain" id="PRO_5047460891" description="Tat pathway signal protein" evidence="1">
    <location>
        <begin position="29"/>
        <end position="425"/>
    </location>
</feature>
<dbReference type="RefSeq" id="WP_344989155.1">
    <property type="nucleotide sequence ID" value="NZ_BAABCD010000007.1"/>
</dbReference>
<accession>A0ABV9PKG9</accession>
<dbReference type="Proteomes" id="UP001595836">
    <property type="component" value="Unassembled WGS sequence"/>
</dbReference>
<dbReference type="EMBL" id="JBHSHP010000007">
    <property type="protein sequence ID" value="MFC4753596.1"/>
    <property type="molecule type" value="Genomic_DNA"/>
</dbReference>
<reference evidence="3" key="1">
    <citation type="journal article" date="2019" name="Int. J. Syst. Evol. Microbiol.">
        <title>The Global Catalogue of Microorganisms (GCM) 10K type strain sequencing project: providing services to taxonomists for standard genome sequencing and annotation.</title>
        <authorList>
            <consortium name="The Broad Institute Genomics Platform"/>
            <consortium name="The Broad Institute Genome Sequencing Center for Infectious Disease"/>
            <person name="Wu L."/>
            <person name="Ma J."/>
        </authorList>
    </citation>
    <scope>NUCLEOTIDE SEQUENCE [LARGE SCALE GENOMIC DNA]</scope>
    <source>
        <strain evidence="3">JCM 11882</strain>
    </source>
</reference>
<organism evidence="2 3">
    <name type="scientific">Dietzia aurantiaca</name>
    <dbReference type="NCBI Taxonomy" id="983873"/>
    <lineage>
        <taxon>Bacteria</taxon>
        <taxon>Bacillati</taxon>
        <taxon>Actinomycetota</taxon>
        <taxon>Actinomycetes</taxon>
        <taxon>Mycobacteriales</taxon>
        <taxon>Dietziaceae</taxon>
        <taxon>Dietzia</taxon>
    </lineage>
</organism>
<keyword evidence="1" id="KW-0732">Signal</keyword>
<name>A0ABV9PKG9_9ACTN</name>